<keyword evidence="3 6" id="KW-1133">Transmembrane helix</keyword>
<feature type="transmembrane region" description="Helical" evidence="6">
    <location>
        <begin position="168"/>
        <end position="188"/>
    </location>
</feature>
<dbReference type="GO" id="GO:0016409">
    <property type="term" value="F:palmitoyltransferase activity"/>
    <property type="evidence" value="ECO:0007669"/>
    <property type="project" value="TreeGrafter"/>
</dbReference>
<feature type="transmembrane region" description="Helical" evidence="6">
    <location>
        <begin position="377"/>
        <end position="398"/>
    </location>
</feature>
<keyword evidence="4 6" id="KW-0472">Membrane</keyword>
<evidence type="ECO:0000256" key="6">
    <source>
        <dbReference type="SAM" id="Phobius"/>
    </source>
</evidence>
<name>A0AAV8WCU2_9CUCU</name>
<evidence type="ECO:0000313" key="7">
    <source>
        <dbReference type="EMBL" id="KAJ8924428.1"/>
    </source>
</evidence>
<reference evidence="7 8" key="1">
    <citation type="journal article" date="2023" name="Insect Mol. Biol.">
        <title>Genome sequencing provides insights into the evolution of gene families encoding plant cell wall-degrading enzymes in longhorned beetles.</title>
        <authorList>
            <person name="Shin N.R."/>
            <person name="Okamura Y."/>
            <person name="Kirsch R."/>
            <person name="Pauchet Y."/>
        </authorList>
    </citation>
    <scope>NUCLEOTIDE SEQUENCE [LARGE SCALE GENOMIC DNA]</scope>
    <source>
        <strain evidence="7">EAD_L_NR</strain>
    </source>
</reference>
<dbReference type="Pfam" id="PF03062">
    <property type="entry name" value="MBOAT"/>
    <property type="match status" value="1"/>
</dbReference>
<evidence type="ECO:0008006" key="9">
    <source>
        <dbReference type="Google" id="ProtNLM"/>
    </source>
</evidence>
<feature type="transmembrane region" description="Helical" evidence="6">
    <location>
        <begin position="91"/>
        <end position="117"/>
    </location>
</feature>
<feature type="transmembrane region" description="Helical" evidence="6">
    <location>
        <begin position="418"/>
        <end position="437"/>
    </location>
</feature>
<evidence type="ECO:0000256" key="1">
    <source>
        <dbReference type="ARBA" id="ARBA00004141"/>
    </source>
</evidence>
<feature type="transmembrane region" description="Helical" evidence="6">
    <location>
        <begin position="281"/>
        <end position="301"/>
    </location>
</feature>
<gene>
    <name evidence="7" type="ORF">NQ315_007224</name>
</gene>
<keyword evidence="8" id="KW-1185">Reference proteome</keyword>
<feature type="transmembrane region" description="Helical" evidence="6">
    <location>
        <begin position="239"/>
        <end position="261"/>
    </location>
</feature>
<comment type="subcellular location">
    <subcellularLocation>
        <location evidence="1">Membrane</location>
        <topology evidence="1">Multi-pass membrane protein</topology>
    </subcellularLocation>
</comment>
<protein>
    <recommendedName>
        <fullName evidence="9">Protein-cysteine N-palmitoyltransferase Rasp</fullName>
    </recommendedName>
</protein>
<organism evidence="7 8">
    <name type="scientific">Exocentrus adspersus</name>
    <dbReference type="NCBI Taxonomy" id="1586481"/>
    <lineage>
        <taxon>Eukaryota</taxon>
        <taxon>Metazoa</taxon>
        <taxon>Ecdysozoa</taxon>
        <taxon>Arthropoda</taxon>
        <taxon>Hexapoda</taxon>
        <taxon>Insecta</taxon>
        <taxon>Pterygota</taxon>
        <taxon>Neoptera</taxon>
        <taxon>Endopterygota</taxon>
        <taxon>Coleoptera</taxon>
        <taxon>Polyphaga</taxon>
        <taxon>Cucujiformia</taxon>
        <taxon>Chrysomeloidea</taxon>
        <taxon>Cerambycidae</taxon>
        <taxon>Lamiinae</taxon>
        <taxon>Acanthocinini</taxon>
        <taxon>Exocentrus</taxon>
    </lineage>
</organism>
<comment type="similarity">
    <text evidence="5">Belongs to the membrane-bound acyltransferase family. HHAT subfamily.</text>
</comment>
<dbReference type="Proteomes" id="UP001159042">
    <property type="component" value="Unassembled WGS sequence"/>
</dbReference>
<proteinExistence type="inferred from homology"/>
<evidence type="ECO:0000256" key="2">
    <source>
        <dbReference type="ARBA" id="ARBA00022692"/>
    </source>
</evidence>
<feature type="transmembrane region" description="Helical" evidence="6">
    <location>
        <begin position="353"/>
        <end position="371"/>
    </location>
</feature>
<sequence>MDLSGSPGQTFEYVGVALGDLMGRGWGMCEYFRYYRDPFNDFTKGYYFSKKRDKSDFEWEALCYLTVHYFPWMFMYITISDFIRKLSLFKVFQVWQICFSLCYVLLDMGYVVVYILLLQPCIFYLLCNFYRNAVITWICSGISLLIITHCKHANLSGNFLKEVRLNEYELYFIVLCLFWMNLKCTSYFMEKQSSKNPLDFFAYCFYPPTVFTGPFIPYEEYLDINKSRTLSFLERVRKLFLNLSRCLFWFLFMNFILHYVYVNATAYQPRFVRKFNNWSLYGYGYAMGQFFHIKYVVLYGLGTSFASYENVTVPYLPRCIGRIHLYSHMWKYFDPGLYNFLVKYIYIPFCKIVYFKLIASLICFLFVYLWHGVEESILIWTALNYIGIVIEYVGNVIYKRFLETNHDEKGYPLRRVKCILASPLLALSAVSNFYFFAGTEIGNIFVQRILNDSIVNNISLLVILYCCCQVSTELQNIDANKM</sequence>
<dbReference type="PANTHER" id="PTHR13285">
    <property type="entry name" value="ACYLTRANSFERASE"/>
    <property type="match status" value="1"/>
</dbReference>
<dbReference type="InterPro" id="IPR004299">
    <property type="entry name" value="MBOAT_fam"/>
</dbReference>
<evidence type="ECO:0000256" key="4">
    <source>
        <dbReference type="ARBA" id="ARBA00023136"/>
    </source>
</evidence>
<comment type="caution">
    <text evidence="7">The sequence shown here is derived from an EMBL/GenBank/DDBJ whole genome shotgun (WGS) entry which is preliminary data.</text>
</comment>
<dbReference type="GO" id="GO:0005783">
    <property type="term" value="C:endoplasmic reticulum"/>
    <property type="evidence" value="ECO:0007669"/>
    <property type="project" value="TreeGrafter"/>
</dbReference>
<feature type="transmembrane region" description="Helical" evidence="6">
    <location>
        <begin position="59"/>
        <end position="79"/>
    </location>
</feature>
<dbReference type="EMBL" id="JANEYG010000003">
    <property type="protein sequence ID" value="KAJ8924428.1"/>
    <property type="molecule type" value="Genomic_DNA"/>
</dbReference>
<accession>A0AAV8WCU2</accession>
<evidence type="ECO:0000256" key="3">
    <source>
        <dbReference type="ARBA" id="ARBA00022989"/>
    </source>
</evidence>
<keyword evidence="2 6" id="KW-0812">Transmembrane</keyword>
<evidence type="ECO:0000313" key="8">
    <source>
        <dbReference type="Proteomes" id="UP001159042"/>
    </source>
</evidence>
<feature type="transmembrane region" description="Helical" evidence="6">
    <location>
        <begin position="200"/>
        <end position="218"/>
    </location>
</feature>
<dbReference type="InterPro" id="IPR051085">
    <property type="entry name" value="MB_O-acyltransferase"/>
</dbReference>
<evidence type="ECO:0000256" key="5">
    <source>
        <dbReference type="ARBA" id="ARBA00038268"/>
    </source>
</evidence>
<feature type="transmembrane region" description="Helical" evidence="6">
    <location>
        <begin position="129"/>
        <end position="147"/>
    </location>
</feature>
<dbReference type="GO" id="GO:0016020">
    <property type="term" value="C:membrane"/>
    <property type="evidence" value="ECO:0007669"/>
    <property type="project" value="UniProtKB-SubCell"/>
</dbReference>
<dbReference type="AlphaFoldDB" id="A0AAV8WCU2"/>
<dbReference type="PANTHER" id="PTHR13285:SF18">
    <property type="entry name" value="PROTEIN-CYSTEINE N-PALMITOYLTRANSFERASE RASP"/>
    <property type="match status" value="1"/>
</dbReference>